<dbReference type="RefSeq" id="WP_165835838.1">
    <property type="nucleotide sequence ID" value="NZ_CAUQLB010000003.1"/>
</dbReference>
<gene>
    <name evidence="2" type="ORF">NCTC9935_00780</name>
</gene>
<dbReference type="GeneID" id="93758245"/>
<proteinExistence type="predicted"/>
<feature type="transmembrane region" description="Helical" evidence="1">
    <location>
        <begin position="7"/>
        <end position="25"/>
    </location>
</feature>
<dbReference type="EMBL" id="UAPR01000002">
    <property type="protein sequence ID" value="SPT55283.1"/>
    <property type="molecule type" value="Genomic_DNA"/>
</dbReference>
<evidence type="ECO:0008006" key="4">
    <source>
        <dbReference type="Google" id="ProtNLM"/>
    </source>
</evidence>
<organism evidence="2 3">
    <name type="scientific">Schaalia odontolytica</name>
    <dbReference type="NCBI Taxonomy" id="1660"/>
    <lineage>
        <taxon>Bacteria</taxon>
        <taxon>Bacillati</taxon>
        <taxon>Actinomycetota</taxon>
        <taxon>Actinomycetes</taxon>
        <taxon>Actinomycetales</taxon>
        <taxon>Actinomycetaceae</taxon>
        <taxon>Schaalia</taxon>
    </lineage>
</organism>
<reference evidence="2 3" key="1">
    <citation type="submission" date="2018-06" db="EMBL/GenBank/DDBJ databases">
        <authorList>
            <consortium name="Pathogen Informatics"/>
            <person name="Doyle S."/>
        </authorList>
    </citation>
    <scope>NUCLEOTIDE SEQUENCE [LARGE SCALE GENOMIC DNA]</scope>
    <source>
        <strain evidence="2 3">NCTC9935</strain>
    </source>
</reference>
<dbReference type="AlphaFoldDB" id="A0A2X0TZJ3"/>
<keyword evidence="3" id="KW-1185">Reference proteome</keyword>
<sequence>MKSKKRILVGLIVAVLAAIVIYPMLPLEYREAIASFFAHPLYYLGLGNW</sequence>
<protein>
    <recommendedName>
        <fullName evidence="4">ECF transporter S component</fullName>
    </recommendedName>
</protein>
<keyword evidence="1" id="KW-0472">Membrane</keyword>
<name>A0A2X0TZJ3_9ACTO</name>
<evidence type="ECO:0000313" key="3">
    <source>
        <dbReference type="Proteomes" id="UP000250192"/>
    </source>
</evidence>
<evidence type="ECO:0000256" key="1">
    <source>
        <dbReference type="SAM" id="Phobius"/>
    </source>
</evidence>
<keyword evidence="1" id="KW-0812">Transmembrane</keyword>
<dbReference type="Proteomes" id="UP000250192">
    <property type="component" value="Unassembled WGS sequence"/>
</dbReference>
<accession>A0A2X0TZJ3</accession>
<keyword evidence="1" id="KW-1133">Transmembrane helix</keyword>
<evidence type="ECO:0000313" key="2">
    <source>
        <dbReference type="EMBL" id="SPT55283.1"/>
    </source>
</evidence>